<reference evidence="2" key="1">
    <citation type="submission" date="2023-01" db="EMBL/GenBank/DDBJ databases">
        <title>The chitinases involved in constricting ring structure development in the nematode-trapping fungus Drechslerella dactyloides.</title>
        <authorList>
            <person name="Wang R."/>
            <person name="Zhang L."/>
            <person name="Tang P."/>
            <person name="Li S."/>
            <person name="Liang L."/>
        </authorList>
    </citation>
    <scope>NUCLEOTIDE SEQUENCE</scope>
    <source>
        <strain evidence="2">YMF1.00031</strain>
    </source>
</reference>
<dbReference type="EMBL" id="JAQGDS010000006">
    <property type="protein sequence ID" value="KAJ6259826.1"/>
    <property type="molecule type" value="Genomic_DNA"/>
</dbReference>
<comment type="caution">
    <text evidence="2">The sequence shown here is derived from an EMBL/GenBank/DDBJ whole genome shotgun (WGS) entry which is preliminary data.</text>
</comment>
<evidence type="ECO:0000256" key="1">
    <source>
        <dbReference type="SAM" id="MobiDB-lite"/>
    </source>
</evidence>
<proteinExistence type="predicted"/>
<feature type="compositionally biased region" description="Basic residues" evidence="1">
    <location>
        <begin position="48"/>
        <end position="61"/>
    </location>
</feature>
<feature type="compositionally biased region" description="Polar residues" evidence="1">
    <location>
        <begin position="24"/>
        <end position="35"/>
    </location>
</feature>
<evidence type="ECO:0000313" key="3">
    <source>
        <dbReference type="Proteomes" id="UP001221413"/>
    </source>
</evidence>
<organism evidence="2 3">
    <name type="scientific">Drechslerella dactyloides</name>
    <name type="common">Nematode-trapping fungus</name>
    <name type="synonym">Arthrobotrys dactyloides</name>
    <dbReference type="NCBI Taxonomy" id="74499"/>
    <lineage>
        <taxon>Eukaryota</taxon>
        <taxon>Fungi</taxon>
        <taxon>Dikarya</taxon>
        <taxon>Ascomycota</taxon>
        <taxon>Pezizomycotina</taxon>
        <taxon>Orbiliomycetes</taxon>
        <taxon>Orbiliales</taxon>
        <taxon>Orbiliaceae</taxon>
        <taxon>Drechslerella</taxon>
    </lineage>
</organism>
<evidence type="ECO:0000313" key="2">
    <source>
        <dbReference type="EMBL" id="KAJ6259826.1"/>
    </source>
</evidence>
<name>A0AAD6NHK3_DREDA</name>
<feature type="compositionally biased region" description="Basic and acidic residues" evidence="1">
    <location>
        <begin position="1"/>
        <end position="23"/>
    </location>
</feature>
<accession>A0AAD6NHK3</accession>
<feature type="compositionally biased region" description="Basic and acidic residues" evidence="1">
    <location>
        <begin position="62"/>
        <end position="76"/>
    </location>
</feature>
<dbReference type="AlphaFoldDB" id="A0AAD6NHK3"/>
<sequence length="76" mass="9069">MEELGERAWEGRGRKQYKQETRDPTTPAQNNNLTASERLIGADNPERKNKKKQQQQKKKKRRGEERERREDCKEAT</sequence>
<protein>
    <submittedName>
        <fullName evidence="2">Uncharacterized protein</fullName>
    </submittedName>
</protein>
<gene>
    <name evidence="2" type="ORF">Dda_5468</name>
</gene>
<keyword evidence="3" id="KW-1185">Reference proteome</keyword>
<dbReference type="Proteomes" id="UP001221413">
    <property type="component" value="Unassembled WGS sequence"/>
</dbReference>
<feature type="region of interest" description="Disordered" evidence="1">
    <location>
        <begin position="1"/>
        <end position="76"/>
    </location>
</feature>